<dbReference type="GO" id="GO:0008168">
    <property type="term" value="F:methyltransferase activity"/>
    <property type="evidence" value="ECO:0007669"/>
    <property type="project" value="TreeGrafter"/>
</dbReference>
<dbReference type="EMBL" id="KN880436">
    <property type="protein sequence ID" value="KIY73444.1"/>
    <property type="molecule type" value="Genomic_DNA"/>
</dbReference>
<reference evidence="2 3" key="1">
    <citation type="journal article" date="2015" name="Fungal Genet. Biol.">
        <title>Evolution of novel wood decay mechanisms in Agaricales revealed by the genome sequences of Fistulina hepatica and Cylindrobasidium torrendii.</title>
        <authorList>
            <person name="Floudas D."/>
            <person name="Held B.W."/>
            <person name="Riley R."/>
            <person name="Nagy L.G."/>
            <person name="Koehler G."/>
            <person name="Ransdell A.S."/>
            <person name="Younus H."/>
            <person name="Chow J."/>
            <person name="Chiniquy J."/>
            <person name="Lipzen A."/>
            <person name="Tritt A."/>
            <person name="Sun H."/>
            <person name="Haridas S."/>
            <person name="LaButti K."/>
            <person name="Ohm R.A."/>
            <person name="Kues U."/>
            <person name="Blanchette R.A."/>
            <person name="Grigoriev I.V."/>
            <person name="Minto R.E."/>
            <person name="Hibbett D.S."/>
        </authorList>
    </citation>
    <scope>NUCLEOTIDE SEQUENCE [LARGE SCALE GENOMIC DNA]</scope>
    <source>
        <strain evidence="2 3">FP15055 ss-10</strain>
    </source>
</reference>
<dbReference type="STRING" id="1314674.A0A0D7BTE0"/>
<protein>
    <recommendedName>
        <fullName evidence="4">S-adenosyl-L-methionine-dependent methyltransferase</fullName>
    </recommendedName>
</protein>
<name>A0A0D7BTE0_9AGAR</name>
<feature type="region of interest" description="Disordered" evidence="1">
    <location>
        <begin position="1"/>
        <end position="51"/>
    </location>
</feature>
<evidence type="ECO:0000313" key="3">
    <source>
        <dbReference type="Proteomes" id="UP000054007"/>
    </source>
</evidence>
<keyword evidence="3" id="KW-1185">Reference proteome</keyword>
<dbReference type="PANTHER" id="PTHR43591">
    <property type="entry name" value="METHYLTRANSFERASE"/>
    <property type="match status" value="1"/>
</dbReference>
<gene>
    <name evidence="2" type="ORF">CYLTODRAFT_387097</name>
</gene>
<sequence>MAALLKRSRNPDDFESDTDDSDTVYSQSSCGFDAPPTVSSNTSYTRSMRSSSPVGSVWSLTDSIREAAYKQEYGRELNSYSEVYRLPADAEERERLEHQHTMFMEIMGKYSAPLPSVLANDTPGETKAILDLGCGTGSWILDAANDFPHCNAVAVDLVPMQSPNMPLNCRSEVDDINLGLEHFYGDFNVVHARLISSGIKDFPNLINQIAHVLRPGGLVDLMEWDFGCYDEWYQPIRLDTSTIAGPWWPRWLAFLKLAARNRGGSVDAADTMYHCIKDNPLFDDVVYRTFYIPASPWDKNNAFNMHIGYEMQKDISSFLRAGRPLLLGSGMPENLLAELEMNAYREVAEARGRHYIRVQCVYATKRDHRP</sequence>
<feature type="compositionally biased region" description="Polar residues" evidence="1">
    <location>
        <begin position="37"/>
        <end position="51"/>
    </location>
</feature>
<dbReference type="SUPFAM" id="SSF53335">
    <property type="entry name" value="S-adenosyl-L-methionine-dependent methyltransferases"/>
    <property type="match status" value="1"/>
</dbReference>
<dbReference type="Proteomes" id="UP000054007">
    <property type="component" value="Unassembled WGS sequence"/>
</dbReference>
<dbReference type="Gene3D" id="3.40.50.150">
    <property type="entry name" value="Vaccinia Virus protein VP39"/>
    <property type="match status" value="1"/>
</dbReference>
<organism evidence="2 3">
    <name type="scientific">Cylindrobasidium torrendii FP15055 ss-10</name>
    <dbReference type="NCBI Taxonomy" id="1314674"/>
    <lineage>
        <taxon>Eukaryota</taxon>
        <taxon>Fungi</taxon>
        <taxon>Dikarya</taxon>
        <taxon>Basidiomycota</taxon>
        <taxon>Agaricomycotina</taxon>
        <taxon>Agaricomycetes</taxon>
        <taxon>Agaricomycetidae</taxon>
        <taxon>Agaricales</taxon>
        <taxon>Marasmiineae</taxon>
        <taxon>Physalacriaceae</taxon>
        <taxon>Cylindrobasidium</taxon>
    </lineage>
</organism>
<proteinExistence type="predicted"/>
<dbReference type="Pfam" id="PF13489">
    <property type="entry name" value="Methyltransf_23"/>
    <property type="match status" value="1"/>
</dbReference>
<evidence type="ECO:0000313" key="2">
    <source>
        <dbReference type="EMBL" id="KIY73444.1"/>
    </source>
</evidence>
<accession>A0A0D7BTE0</accession>
<evidence type="ECO:0008006" key="4">
    <source>
        <dbReference type="Google" id="ProtNLM"/>
    </source>
</evidence>
<dbReference type="InterPro" id="IPR029063">
    <property type="entry name" value="SAM-dependent_MTases_sf"/>
</dbReference>
<dbReference type="CDD" id="cd02440">
    <property type="entry name" value="AdoMet_MTases"/>
    <property type="match status" value="1"/>
</dbReference>
<dbReference type="AlphaFoldDB" id="A0A0D7BTE0"/>
<dbReference type="OrthoDB" id="2013972at2759"/>
<feature type="compositionally biased region" description="Acidic residues" evidence="1">
    <location>
        <begin position="13"/>
        <end position="22"/>
    </location>
</feature>
<dbReference type="PANTHER" id="PTHR43591:SF24">
    <property type="entry name" value="2-METHOXY-6-POLYPRENYL-1,4-BENZOQUINOL METHYLASE, MITOCHONDRIAL"/>
    <property type="match status" value="1"/>
</dbReference>
<evidence type="ECO:0000256" key="1">
    <source>
        <dbReference type="SAM" id="MobiDB-lite"/>
    </source>
</evidence>